<gene>
    <name evidence="1" type="ORF">FLL45_02345</name>
</gene>
<dbReference type="OrthoDB" id="71604at2"/>
<dbReference type="EMBL" id="VIKR01000001">
    <property type="protein sequence ID" value="TQV77558.1"/>
    <property type="molecule type" value="Genomic_DNA"/>
</dbReference>
<proteinExistence type="predicted"/>
<accession>A0A545TK30</accession>
<dbReference type="Proteomes" id="UP000317839">
    <property type="component" value="Unassembled WGS sequence"/>
</dbReference>
<sequence length="126" mass="15200">MNAENKCSYCSQSKCCQYSTVEVETPRSIRDFDNLVWHVSHLNTHLFKDTDGWYLVFYAQCQHLEPNGNCGIYEKRPFICREHTNDHCEYDMDIKAGAELYFMDYEELDNYCAKRFKNWHKRFEKL</sequence>
<protein>
    <submittedName>
        <fullName evidence="1">YkgJ family cysteine cluster protein</fullName>
    </submittedName>
</protein>
<comment type="caution">
    <text evidence="1">The sequence shown here is derived from an EMBL/GenBank/DDBJ whole genome shotgun (WGS) entry which is preliminary data.</text>
</comment>
<dbReference type="Pfam" id="PF03692">
    <property type="entry name" value="CxxCxxCC"/>
    <property type="match status" value="1"/>
</dbReference>
<evidence type="ECO:0000313" key="2">
    <source>
        <dbReference type="Proteomes" id="UP000317839"/>
    </source>
</evidence>
<evidence type="ECO:0000313" key="1">
    <source>
        <dbReference type="EMBL" id="TQV77558.1"/>
    </source>
</evidence>
<keyword evidence="2" id="KW-1185">Reference proteome</keyword>
<dbReference type="AlphaFoldDB" id="A0A545TK30"/>
<dbReference type="InterPro" id="IPR005358">
    <property type="entry name" value="Puta_zinc/iron-chelating_dom"/>
</dbReference>
<organism evidence="1 2">
    <name type="scientific">Aliikangiella marina</name>
    <dbReference type="NCBI Taxonomy" id="1712262"/>
    <lineage>
        <taxon>Bacteria</taxon>
        <taxon>Pseudomonadati</taxon>
        <taxon>Pseudomonadota</taxon>
        <taxon>Gammaproteobacteria</taxon>
        <taxon>Oceanospirillales</taxon>
        <taxon>Pleioneaceae</taxon>
        <taxon>Aliikangiella</taxon>
    </lineage>
</organism>
<reference evidence="1 2" key="1">
    <citation type="submission" date="2019-06" db="EMBL/GenBank/DDBJ databases">
        <title>Draft genome of Aliikangiella marina GYP-15.</title>
        <authorList>
            <person name="Wang G."/>
        </authorList>
    </citation>
    <scope>NUCLEOTIDE SEQUENCE [LARGE SCALE GENOMIC DNA]</scope>
    <source>
        <strain evidence="1 2">GYP-15</strain>
    </source>
</reference>
<name>A0A545TK30_9GAMM</name>